<dbReference type="EMBL" id="LAZR01025164">
    <property type="protein sequence ID" value="KKL72779.1"/>
    <property type="molecule type" value="Genomic_DNA"/>
</dbReference>
<evidence type="ECO:0000259" key="1">
    <source>
        <dbReference type="Pfam" id="PF11721"/>
    </source>
</evidence>
<organism evidence="2">
    <name type="scientific">marine sediment metagenome</name>
    <dbReference type="NCBI Taxonomy" id="412755"/>
    <lineage>
        <taxon>unclassified sequences</taxon>
        <taxon>metagenomes</taxon>
        <taxon>ecological metagenomes</taxon>
    </lineage>
</organism>
<sequence>DPITGAQTKWQMSRPGHHCGNIAAAPNALFFRSGTTAYYDLISDHGTAHFGAQRPGCWINLIPANGLVMMPEASSGCVCPFSVHCTIVFAPRKANRVWGTFSAAKPYYPVQRLAVNFGAPGDRKDANGQLWLGYPRPRRGRLVYPLSLRPTMAEGGRFVAGNADFAGPAGTADRWIYPSAAVGMKQCDIQLIGPGGAPRKYTVRLHFADAADAKPRRRVFSVSLQGKTVLKNFDIAQAAGGAGKVVVKQFPGIDVKDVLTIDLSASKGMTLLSGVEITAE</sequence>
<feature type="domain" description="Malectin" evidence="1">
    <location>
        <begin position="199"/>
        <end position="268"/>
    </location>
</feature>
<dbReference type="Pfam" id="PF11721">
    <property type="entry name" value="Malectin"/>
    <property type="match status" value="1"/>
</dbReference>
<accession>A0A0F9EFR8</accession>
<proteinExistence type="predicted"/>
<dbReference type="Gene3D" id="2.60.120.430">
    <property type="entry name" value="Galactose-binding lectin"/>
    <property type="match status" value="1"/>
</dbReference>
<protein>
    <recommendedName>
        <fullName evidence="1">Malectin domain-containing protein</fullName>
    </recommendedName>
</protein>
<evidence type="ECO:0000313" key="2">
    <source>
        <dbReference type="EMBL" id="KKL72779.1"/>
    </source>
</evidence>
<feature type="non-terminal residue" evidence="2">
    <location>
        <position position="1"/>
    </location>
</feature>
<gene>
    <name evidence="2" type="ORF">LCGC14_2081490</name>
</gene>
<reference evidence="2" key="1">
    <citation type="journal article" date="2015" name="Nature">
        <title>Complex archaea that bridge the gap between prokaryotes and eukaryotes.</title>
        <authorList>
            <person name="Spang A."/>
            <person name="Saw J.H."/>
            <person name="Jorgensen S.L."/>
            <person name="Zaremba-Niedzwiedzka K."/>
            <person name="Martijn J."/>
            <person name="Lind A.E."/>
            <person name="van Eijk R."/>
            <person name="Schleper C."/>
            <person name="Guy L."/>
            <person name="Ettema T.J."/>
        </authorList>
    </citation>
    <scope>NUCLEOTIDE SEQUENCE</scope>
</reference>
<dbReference type="InterPro" id="IPR021720">
    <property type="entry name" value="Malectin_dom"/>
</dbReference>
<name>A0A0F9EFR8_9ZZZZ</name>
<dbReference type="AlphaFoldDB" id="A0A0F9EFR8"/>
<comment type="caution">
    <text evidence="2">The sequence shown here is derived from an EMBL/GenBank/DDBJ whole genome shotgun (WGS) entry which is preliminary data.</text>
</comment>